<dbReference type="GO" id="GO:0006229">
    <property type="term" value="P:dUTP biosynthetic process"/>
    <property type="evidence" value="ECO:0007669"/>
    <property type="project" value="InterPro"/>
</dbReference>
<dbReference type="PROSITE" id="PS50817">
    <property type="entry name" value="INTEIN_N_TER"/>
    <property type="match status" value="1"/>
</dbReference>
<dbReference type="GO" id="GO:0015949">
    <property type="term" value="P:nucleobase-containing small molecule interconversion"/>
    <property type="evidence" value="ECO:0007669"/>
    <property type="project" value="TreeGrafter"/>
</dbReference>
<dbReference type="InterPro" id="IPR036844">
    <property type="entry name" value="Hint_dom_sf"/>
</dbReference>
<dbReference type="PROSITE" id="PS50818">
    <property type="entry name" value="INTEIN_C_TER"/>
    <property type="match status" value="1"/>
</dbReference>
<dbReference type="InterPro" id="IPR006141">
    <property type="entry name" value="Intein_N"/>
</dbReference>
<dbReference type="PANTHER" id="PTHR42680:SF3">
    <property type="entry name" value="DCTP DEAMINASE"/>
    <property type="match status" value="1"/>
</dbReference>
<reference evidence="3 4" key="1">
    <citation type="submission" date="2016-10" db="EMBL/GenBank/DDBJ databases">
        <authorList>
            <person name="de Groot N.N."/>
        </authorList>
    </citation>
    <scope>NUCLEOTIDE SEQUENCE [LARGE SCALE GENOMIC DNA]</scope>
    <source>
        <strain evidence="3 4">B7-7</strain>
    </source>
</reference>
<dbReference type="InterPro" id="IPR030934">
    <property type="entry name" value="Intein_C"/>
</dbReference>
<dbReference type="GO" id="GO:0008829">
    <property type="term" value="F:dCTP deaminase activity"/>
    <property type="evidence" value="ECO:0007669"/>
    <property type="project" value="InterPro"/>
</dbReference>
<dbReference type="EMBL" id="FOFO01000010">
    <property type="protein sequence ID" value="SEP91351.1"/>
    <property type="molecule type" value="Genomic_DNA"/>
</dbReference>
<proteinExistence type="predicted"/>
<dbReference type="SUPFAM" id="SSF51283">
    <property type="entry name" value="dUTPase-like"/>
    <property type="match status" value="2"/>
</dbReference>
<dbReference type="InterPro" id="IPR033704">
    <property type="entry name" value="dUTPase_trimeric"/>
</dbReference>
<name>A0A1H9BRM1_9GAMM</name>
<dbReference type="GO" id="GO:0016539">
    <property type="term" value="P:intein-mediated protein splicing"/>
    <property type="evidence" value="ECO:0007669"/>
    <property type="project" value="InterPro"/>
</dbReference>
<organism evidence="3 4">
    <name type="scientific">Ectothiorhodospira magna</name>
    <dbReference type="NCBI Taxonomy" id="867345"/>
    <lineage>
        <taxon>Bacteria</taxon>
        <taxon>Pseudomonadati</taxon>
        <taxon>Pseudomonadota</taxon>
        <taxon>Gammaproteobacteria</taxon>
        <taxon>Chromatiales</taxon>
        <taxon>Ectothiorhodospiraceae</taxon>
        <taxon>Ectothiorhodospira</taxon>
    </lineage>
</organism>
<protein>
    <submittedName>
        <fullName evidence="3">dCTP deaminase</fullName>
    </submittedName>
</protein>
<keyword evidence="4" id="KW-1185">Reference proteome</keyword>
<dbReference type="SUPFAM" id="SSF51294">
    <property type="entry name" value="Hedgehog/intein (Hint) domain"/>
    <property type="match status" value="1"/>
</dbReference>
<dbReference type="InterPro" id="IPR036157">
    <property type="entry name" value="dUTPase-like_sf"/>
</dbReference>
<dbReference type="InterPro" id="IPR011962">
    <property type="entry name" value="dCTP_deaminase"/>
</dbReference>
<evidence type="ECO:0000256" key="2">
    <source>
        <dbReference type="ARBA" id="ARBA00023080"/>
    </source>
</evidence>
<accession>A0A1H9BRM1</accession>
<dbReference type="Pfam" id="PF22769">
    <property type="entry name" value="DCD"/>
    <property type="match status" value="2"/>
</dbReference>
<dbReference type="Pfam" id="PF14890">
    <property type="entry name" value="Intein_splicing"/>
    <property type="match status" value="1"/>
</dbReference>
<dbReference type="PANTHER" id="PTHR42680">
    <property type="entry name" value="DCTP DEAMINASE"/>
    <property type="match status" value="1"/>
</dbReference>
<evidence type="ECO:0000313" key="3">
    <source>
        <dbReference type="EMBL" id="SEP91351.1"/>
    </source>
</evidence>
<gene>
    <name evidence="3" type="ORF">SAMN05421693_11050</name>
</gene>
<sequence>MSIKSDKWIRRMAAQGMIEPFEPGQVRYAGEERIISYGTSSYGYDVRCADEFKVFTNINSTIVDPKSFDERSFVDVKSDVCIIPPNSFALARTVEYFRIPRNVLTICLGKSTYARCFRGDTRVALVDGSAPTLEDMAQRSEDGELFWGYSMGEHGRLIVTLLESPRFIGRDALMAVTLDNDEVIHCTPDHEFLRRDGRLVQAHELRDGDSLMPLYRQLARGYEVVYQPLNGHLYPTHRLADEWNLRNGIYPDMPGSHRHHKDFDRRNNMPWNIDRMAASDHIRLHNGKTYGEDFDPDEHGESIRQALARLRQDPDWLTRFKEAQQQRARAFWEDERYASARQALLRKHADNWTPARREQQRNAMIDYFSDPAARVRAGEISRRAWSRDEGVRRARQAEVARGIRLRQDITVENVREALDRTGSIRGAARLLNCDRSVFRRFPQELAAFRGQGRTGTHNHKVASVRELPGDHDVYCLSVPEAGNFALDAGVFVRNCGIIVNVTPLEPEWEGHVTLEFSNTTPLPARIYANEGVAQMLFLESDEVCETSYKDRGGKYQGQRGVTLPKT</sequence>
<dbReference type="Proteomes" id="UP000199496">
    <property type="component" value="Unassembled WGS sequence"/>
</dbReference>
<evidence type="ECO:0000256" key="1">
    <source>
        <dbReference type="ARBA" id="ARBA00022801"/>
    </source>
</evidence>
<dbReference type="OrthoDB" id="9780956at2"/>
<dbReference type="STRING" id="867345.SAMN05421693_11050"/>
<keyword evidence="2" id="KW-0546">Nucleotide metabolism</keyword>
<dbReference type="AlphaFoldDB" id="A0A1H9BRM1"/>
<dbReference type="Gene3D" id="2.70.40.10">
    <property type="match status" value="2"/>
</dbReference>
<evidence type="ECO:0000313" key="4">
    <source>
        <dbReference type="Proteomes" id="UP000199496"/>
    </source>
</evidence>
<dbReference type="CDD" id="cd07557">
    <property type="entry name" value="trimeric_dUTPase"/>
    <property type="match status" value="1"/>
</dbReference>
<dbReference type="Gene3D" id="2.170.16.10">
    <property type="entry name" value="Hedgehog/Intein (Hint) domain"/>
    <property type="match status" value="2"/>
</dbReference>
<dbReference type="CDD" id="cd00081">
    <property type="entry name" value="Hint"/>
    <property type="match status" value="1"/>
</dbReference>
<keyword evidence="1" id="KW-0378">Hydrolase</keyword>